<organism evidence="2 3">
    <name type="scientific">Stachybotrys chlorohalonatus (strain IBT 40285)</name>
    <dbReference type="NCBI Taxonomy" id="1283841"/>
    <lineage>
        <taxon>Eukaryota</taxon>
        <taxon>Fungi</taxon>
        <taxon>Dikarya</taxon>
        <taxon>Ascomycota</taxon>
        <taxon>Pezizomycotina</taxon>
        <taxon>Sordariomycetes</taxon>
        <taxon>Hypocreomycetidae</taxon>
        <taxon>Hypocreales</taxon>
        <taxon>Stachybotryaceae</taxon>
        <taxon>Stachybotrys</taxon>
    </lineage>
</organism>
<evidence type="ECO:0000259" key="1">
    <source>
        <dbReference type="PROSITE" id="PS51186"/>
    </source>
</evidence>
<reference evidence="2 3" key="1">
    <citation type="journal article" date="2014" name="BMC Genomics">
        <title>Comparative genome sequencing reveals chemotype-specific gene clusters in the toxigenic black mold Stachybotrys.</title>
        <authorList>
            <person name="Semeiks J."/>
            <person name="Borek D."/>
            <person name="Otwinowski Z."/>
            <person name="Grishin N.V."/>
        </authorList>
    </citation>
    <scope>NUCLEOTIDE SEQUENCE [LARGE SCALE GENOMIC DNA]</scope>
    <source>
        <strain evidence="2 3">IBT 40285</strain>
    </source>
</reference>
<dbReference type="InterPro" id="IPR000182">
    <property type="entry name" value="GNAT_dom"/>
</dbReference>
<evidence type="ECO:0000313" key="3">
    <source>
        <dbReference type="Proteomes" id="UP000028524"/>
    </source>
</evidence>
<dbReference type="SUPFAM" id="SSF55729">
    <property type="entry name" value="Acyl-CoA N-acyltransferases (Nat)"/>
    <property type="match status" value="1"/>
</dbReference>
<dbReference type="InParanoid" id="A0A084R117"/>
<protein>
    <recommendedName>
        <fullName evidence="1">N-acetyltransferase domain-containing protein</fullName>
    </recommendedName>
</protein>
<dbReference type="CDD" id="cd04301">
    <property type="entry name" value="NAT_SF"/>
    <property type="match status" value="1"/>
</dbReference>
<dbReference type="GO" id="GO:0016747">
    <property type="term" value="F:acyltransferase activity, transferring groups other than amino-acyl groups"/>
    <property type="evidence" value="ECO:0007669"/>
    <property type="project" value="InterPro"/>
</dbReference>
<dbReference type="PANTHER" id="PTHR42791">
    <property type="entry name" value="GNAT FAMILY ACETYLTRANSFERASE"/>
    <property type="match status" value="1"/>
</dbReference>
<evidence type="ECO:0000313" key="2">
    <source>
        <dbReference type="EMBL" id="KFA69902.1"/>
    </source>
</evidence>
<dbReference type="HOGENOM" id="CLU_060131_2_0_1"/>
<sequence length="207" mass="23187">MGYPSAAEDELRLRKATPDDLDGTTQLAIDAFPDDPERDYRFPYCHKFPDDHWKWTKHEYQRYLEQAQSYDIVVVEAVIRSTGAAKIVALCVWDVSNLTGVQPATINDIIDKHFAPYGMQQIALANLATHRDYRRRGCGAALCKYGIRMAQDKRCVVTVLGSPLGKLLYQSVGFKITAVEPLGVPGEDEILYITSLVNQEGRTAHLG</sequence>
<gene>
    <name evidence="2" type="ORF">S40285_07452</name>
</gene>
<dbReference type="Gene3D" id="3.40.630.30">
    <property type="match status" value="1"/>
</dbReference>
<keyword evidence="3" id="KW-1185">Reference proteome</keyword>
<dbReference type="EMBL" id="KL659328">
    <property type="protein sequence ID" value="KFA69902.1"/>
    <property type="molecule type" value="Genomic_DNA"/>
</dbReference>
<dbReference type="Proteomes" id="UP000028524">
    <property type="component" value="Unassembled WGS sequence"/>
</dbReference>
<dbReference type="InterPro" id="IPR052523">
    <property type="entry name" value="Trichothecene_AcTrans"/>
</dbReference>
<dbReference type="STRING" id="1283841.A0A084R117"/>
<proteinExistence type="predicted"/>
<dbReference type="Pfam" id="PF13508">
    <property type="entry name" value="Acetyltransf_7"/>
    <property type="match status" value="1"/>
</dbReference>
<dbReference type="PROSITE" id="PS51186">
    <property type="entry name" value="GNAT"/>
    <property type="match status" value="1"/>
</dbReference>
<dbReference type="OrthoDB" id="4738875at2759"/>
<dbReference type="PANTHER" id="PTHR42791:SF1">
    <property type="entry name" value="N-ACETYLTRANSFERASE DOMAIN-CONTAINING PROTEIN"/>
    <property type="match status" value="1"/>
</dbReference>
<accession>A0A084R117</accession>
<dbReference type="OMA" id="DANPEHM"/>
<dbReference type="InterPro" id="IPR016181">
    <property type="entry name" value="Acyl_CoA_acyltransferase"/>
</dbReference>
<name>A0A084R117_STAC4</name>
<feature type="domain" description="N-acetyltransferase" evidence="1">
    <location>
        <begin position="11"/>
        <end position="197"/>
    </location>
</feature>
<dbReference type="AlphaFoldDB" id="A0A084R117"/>